<comment type="cofactor">
    <cofactor evidence="1">
        <name>pantetheine 4'-phosphate</name>
        <dbReference type="ChEBI" id="CHEBI:47942"/>
    </cofactor>
</comment>
<evidence type="ECO:0000256" key="3">
    <source>
        <dbReference type="ARBA" id="ARBA00007380"/>
    </source>
</evidence>
<feature type="region of interest" description="Disordered" evidence="10">
    <location>
        <begin position="75"/>
        <end position="99"/>
    </location>
</feature>
<dbReference type="InterPro" id="IPR020806">
    <property type="entry name" value="PKS_PP-bd"/>
</dbReference>
<accession>A0A7I9XJA1</accession>
<evidence type="ECO:0000256" key="1">
    <source>
        <dbReference type="ARBA" id="ARBA00001957"/>
    </source>
</evidence>
<keyword evidence="7" id="KW-0436">Ligase</keyword>
<dbReference type="Pfam" id="PF00550">
    <property type="entry name" value="PP-binding"/>
    <property type="match status" value="2"/>
</dbReference>
<dbReference type="InterPro" id="IPR045851">
    <property type="entry name" value="AMP-bd_C_sf"/>
</dbReference>
<dbReference type="FunFam" id="3.30.559.10:FF:000023">
    <property type="entry name" value="Non-ribosomal peptide synthetase"/>
    <property type="match status" value="1"/>
</dbReference>
<dbReference type="InterPro" id="IPR036736">
    <property type="entry name" value="ACP-like_sf"/>
</dbReference>
<evidence type="ECO:0000313" key="13">
    <source>
        <dbReference type="Proteomes" id="UP000465263"/>
    </source>
</evidence>
<sequence length="1175" mass="125039">MRGGATPSQSVRDEVAELLGVSPDTVDPAQDLIASGLDSIRMMALSGRWRKRGIDVDFATLAADPTVQAWTDLIAAHGPDPGAGDAATDGGASSGDCGDPAAPFPLAPLQHAYWVGRSHQQQLGGVAAHLYVEFDGAGVDPERLAAAAAELAVRHPMLRVEILPDGTQRIGDRDLPVKISDLRALDAEAVEQQLLATREAKSHQLLDGEVLELSLSLLPGGRTRLHVDLDMQAGDAVSYRRFMSDLAVLYAGGSPPQLDYSYREYRAAMTALEAARSAEDQPWWSERIPGLPGPPSLPLVPTAEQSDPRRSVRRWHWFDAAAREALFAAARSHGVTPAMAFAASYAGTLARWSTSRRFLLNLPMFGREPFHPQVDMLVGDFTSSLMLDVDLTQANTPLSRAVAVQEALHSSARHLGYSGLSVLRDLSRHRGVQTLAPFVFTSGLGLGDLFGGEVTELFGAPVWTISQGPQVLLDAQVTPLGGGLLVNWDVREEAFQPGVVDAMFGHQLDELHRLADPEAWKTPDSPEVPESQRVVRAAVNSAVADPSGEALHTGFFRQAERQPDAPAVFARSGELSYRQLRDQALAVAAALHTEGVQAGDTIAVLGPKNAEQVPAVLGILAAGAVYLPIGADQPRERVERLLQTGSVHLALLSGAQQAPSSVPALRLAEVLSGPTNPGESVSVASDPGAPAYVLFTSGSTGEPKGVELTHDAVMNTVEFLLRHFDIGAGDRWLSLATLESDMSVPDIFANLRAGGAIVVVDEDQRRDPDAWASLIQAHRVTALNFMPGWLEMLLAVGDGRLSSLRAVAVGGDWVRPELARRLRLQAPRARFAGLGGATETAVHATIFEVDEAAGLPVEGSSVPYGVPLPNMACRVVSESGSDCPDWVIGELWVTGRGIASGYRGRLDLTAERFVEYPLHGVPRSWYRTGDLARYWPDGTLEFVGRADHRIKISGYRVELGEVEAALGRIPGVHAAVAAVLPAPGGSDGLAALVRVGEDSGLTAGRIRDALIDLVPAHMIPRWISPVDRIPFTDAGKIDRAAVARLLGEEFGQLGGATGSVTAPRSTLEQALRHIVAGVLGRDRDTVGVHDDFFSLGGDSVLATKVVAEIRVWLDSPRTMVSDMFAARAVAALAEVLTGRESDAGRMESVAEAYLEVAAMSEADVLVALDAGSANE</sequence>
<gene>
    <name evidence="12" type="primary">mbtB</name>
    <name evidence="12" type="ORF">MSEN_17830</name>
</gene>
<dbReference type="Gene3D" id="3.40.50.1820">
    <property type="entry name" value="alpha/beta hydrolase"/>
    <property type="match status" value="1"/>
</dbReference>
<keyword evidence="5" id="KW-0596">Phosphopantetheine</keyword>
<dbReference type="InterPro" id="IPR006162">
    <property type="entry name" value="Ppantetheine_attach_site"/>
</dbReference>
<dbReference type="CDD" id="cd19535">
    <property type="entry name" value="Cyc_NRPS"/>
    <property type="match status" value="1"/>
</dbReference>
<evidence type="ECO:0000256" key="6">
    <source>
        <dbReference type="ARBA" id="ARBA00022553"/>
    </source>
</evidence>
<feature type="domain" description="Carrier" evidence="11">
    <location>
        <begin position="1062"/>
        <end position="1140"/>
    </location>
</feature>
<dbReference type="GO" id="GO:0016874">
    <property type="term" value="F:ligase activity"/>
    <property type="evidence" value="ECO:0007669"/>
    <property type="project" value="UniProtKB-KW"/>
</dbReference>
<dbReference type="InterPro" id="IPR001242">
    <property type="entry name" value="Condensation_dom"/>
</dbReference>
<dbReference type="FunFam" id="1.10.1200.10:FF:000016">
    <property type="entry name" value="Non-ribosomal peptide synthase"/>
    <property type="match status" value="1"/>
</dbReference>
<evidence type="ECO:0000256" key="7">
    <source>
        <dbReference type="ARBA" id="ARBA00022598"/>
    </source>
</evidence>
<dbReference type="Pfam" id="PF00668">
    <property type="entry name" value="Condensation"/>
    <property type="match status" value="1"/>
</dbReference>
<dbReference type="InterPro" id="IPR042099">
    <property type="entry name" value="ANL_N_sf"/>
</dbReference>
<dbReference type="UniPathway" id="UPA00011"/>
<dbReference type="PROSITE" id="PS50075">
    <property type="entry name" value="CARRIER"/>
    <property type="match status" value="2"/>
</dbReference>
<organism evidence="12 13">
    <name type="scientific">Mycolicibacter senuensis</name>
    <dbReference type="NCBI Taxonomy" id="386913"/>
    <lineage>
        <taxon>Bacteria</taxon>
        <taxon>Bacillati</taxon>
        <taxon>Actinomycetota</taxon>
        <taxon>Actinomycetes</taxon>
        <taxon>Mycobacteriales</taxon>
        <taxon>Mycobacteriaceae</taxon>
        <taxon>Mycolicibacter</taxon>
    </lineage>
</organism>
<dbReference type="InterPro" id="IPR020845">
    <property type="entry name" value="AMP-binding_CS"/>
</dbReference>
<dbReference type="Gene3D" id="3.40.50.12780">
    <property type="entry name" value="N-terminal domain of ligase-like"/>
    <property type="match status" value="1"/>
</dbReference>
<dbReference type="InterPro" id="IPR000873">
    <property type="entry name" value="AMP-dep_synth/lig_dom"/>
</dbReference>
<dbReference type="Proteomes" id="UP000465263">
    <property type="component" value="Unassembled WGS sequence"/>
</dbReference>
<dbReference type="Gene3D" id="1.10.1200.10">
    <property type="entry name" value="ACP-like"/>
    <property type="match status" value="1"/>
</dbReference>
<dbReference type="PANTHER" id="PTHR45527">
    <property type="entry name" value="NONRIBOSOMAL PEPTIDE SYNTHETASE"/>
    <property type="match status" value="1"/>
</dbReference>
<dbReference type="GO" id="GO:0005737">
    <property type="term" value="C:cytoplasm"/>
    <property type="evidence" value="ECO:0007669"/>
    <property type="project" value="TreeGrafter"/>
</dbReference>
<evidence type="ECO:0000259" key="11">
    <source>
        <dbReference type="PROSITE" id="PS50075"/>
    </source>
</evidence>
<evidence type="ECO:0000256" key="4">
    <source>
        <dbReference type="ARBA" id="ARBA00016743"/>
    </source>
</evidence>
<comment type="pathway">
    <text evidence="2">Siderophore biosynthesis; mycobactin biosynthesis.</text>
</comment>
<evidence type="ECO:0000256" key="2">
    <source>
        <dbReference type="ARBA" id="ARBA00005102"/>
    </source>
</evidence>
<dbReference type="InterPro" id="IPR029058">
    <property type="entry name" value="AB_hydrolase_fold"/>
</dbReference>
<comment type="caution">
    <text evidence="12">The sequence shown here is derived from an EMBL/GenBank/DDBJ whole genome shotgun (WGS) entry which is preliminary data.</text>
</comment>
<dbReference type="FunFam" id="3.30.559.30:FF:000006">
    <property type="entry name" value="Yersiniabactin polyketide/non-ribosomal peptide synthetase"/>
    <property type="match status" value="1"/>
</dbReference>
<dbReference type="PROSITE" id="PS00012">
    <property type="entry name" value="PHOSPHOPANTETHEINE"/>
    <property type="match status" value="1"/>
</dbReference>
<dbReference type="RefSeq" id="WP_085083611.1">
    <property type="nucleotide sequence ID" value="NZ_BLKV01000001.1"/>
</dbReference>
<evidence type="ECO:0000313" key="12">
    <source>
        <dbReference type="EMBL" id="GFG70063.1"/>
    </source>
</evidence>
<dbReference type="Gene3D" id="3.30.559.30">
    <property type="entry name" value="Nonribosomal peptide synthetase, condensation domain"/>
    <property type="match status" value="1"/>
</dbReference>
<dbReference type="EMBL" id="BLKV01000001">
    <property type="protein sequence ID" value="GFG70063.1"/>
    <property type="molecule type" value="Genomic_DNA"/>
</dbReference>
<dbReference type="GO" id="GO:0043041">
    <property type="term" value="P:amino acid activation for nonribosomal peptide biosynthetic process"/>
    <property type="evidence" value="ECO:0007669"/>
    <property type="project" value="TreeGrafter"/>
</dbReference>
<dbReference type="InterPro" id="IPR010071">
    <property type="entry name" value="AA_adenyl_dom"/>
</dbReference>
<dbReference type="PROSITE" id="PS00455">
    <property type="entry name" value="AMP_BINDING"/>
    <property type="match status" value="1"/>
</dbReference>
<dbReference type="InterPro" id="IPR009081">
    <property type="entry name" value="PP-bd_ACP"/>
</dbReference>
<dbReference type="PANTHER" id="PTHR45527:SF10">
    <property type="entry name" value="PYOCHELIN SYNTHASE PCHF"/>
    <property type="match status" value="1"/>
</dbReference>
<dbReference type="GO" id="GO:0000036">
    <property type="term" value="F:acyl carrier activity"/>
    <property type="evidence" value="ECO:0007669"/>
    <property type="project" value="TreeGrafter"/>
</dbReference>
<dbReference type="SMART" id="SM00823">
    <property type="entry name" value="PKS_PP"/>
    <property type="match status" value="2"/>
</dbReference>
<dbReference type="InterPro" id="IPR057737">
    <property type="entry name" value="Condensation_MtbB-like"/>
</dbReference>
<dbReference type="Gene3D" id="3.30.559.10">
    <property type="entry name" value="Chloramphenicol acetyltransferase-like domain"/>
    <property type="match status" value="1"/>
</dbReference>
<evidence type="ECO:0000256" key="9">
    <source>
        <dbReference type="ARBA" id="ARBA00033440"/>
    </source>
</evidence>
<evidence type="ECO:0000256" key="5">
    <source>
        <dbReference type="ARBA" id="ARBA00022450"/>
    </source>
</evidence>
<dbReference type="SUPFAM" id="SSF56801">
    <property type="entry name" value="Acetyl-CoA synthetase-like"/>
    <property type="match status" value="1"/>
</dbReference>
<keyword evidence="6" id="KW-0597">Phosphoprotein</keyword>
<dbReference type="FunFam" id="3.40.50.12780:FF:000012">
    <property type="entry name" value="Non-ribosomal peptide synthetase"/>
    <property type="match status" value="1"/>
</dbReference>
<dbReference type="Gene3D" id="3.30.300.30">
    <property type="match status" value="1"/>
</dbReference>
<keyword evidence="8" id="KW-0677">Repeat</keyword>
<dbReference type="Pfam" id="PF00501">
    <property type="entry name" value="AMP-binding"/>
    <property type="match status" value="1"/>
</dbReference>
<dbReference type="OrthoDB" id="2472181at2"/>
<dbReference type="NCBIfam" id="TIGR01733">
    <property type="entry name" value="AA-adenyl-dom"/>
    <property type="match status" value="1"/>
</dbReference>
<dbReference type="GO" id="GO:0031177">
    <property type="term" value="F:phosphopantetheine binding"/>
    <property type="evidence" value="ECO:0007669"/>
    <property type="project" value="InterPro"/>
</dbReference>
<dbReference type="GO" id="GO:0044550">
    <property type="term" value="P:secondary metabolite biosynthetic process"/>
    <property type="evidence" value="ECO:0007669"/>
    <property type="project" value="TreeGrafter"/>
</dbReference>
<dbReference type="SUPFAM" id="SSF52777">
    <property type="entry name" value="CoA-dependent acyltransferases"/>
    <property type="match status" value="2"/>
</dbReference>
<dbReference type="AlphaFoldDB" id="A0A7I9XJA1"/>
<dbReference type="SUPFAM" id="SSF47336">
    <property type="entry name" value="ACP-like"/>
    <property type="match status" value="2"/>
</dbReference>
<proteinExistence type="inferred from homology"/>
<dbReference type="InterPro" id="IPR023213">
    <property type="entry name" value="CAT-like_dom_sf"/>
</dbReference>
<feature type="domain" description="Carrier" evidence="11">
    <location>
        <begin position="5"/>
        <end position="78"/>
    </location>
</feature>
<reference evidence="12 13" key="1">
    <citation type="journal article" date="2019" name="Emerg. Microbes Infect.">
        <title>Comprehensive subspecies identification of 175 nontuberculous mycobacteria species based on 7547 genomic profiles.</title>
        <authorList>
            <person name="Matsumoto Y."/>
            <person name="Kinjo T."/>
            <person name="Motooka D."/>
            <person name="Nabeya D."/>
            <person name="Jung N."/>
            <person name="Uechi K."/>
            <person name="Horii T."/>
            <person name="Iida T."/>
            <person name="Fujita J."/>
            <person name="Nakamura S."/>
        </authorList>
    </citation>
    <scope>NUCLEOTIDE SEQUENCE [LARGE SCALE GENOMIC DNA]</scope>
    <source>
        <strain evidence="12 13">JCM 16017</strain>
    </source>
</reference>
<name>A0A7I9XJA1_9MYCO</name>
<comment type="similarity">
    <text evidence="3">Belongs to the ATP-dependent AMP-binding enzyme family. MbtB subfamily.</text>
</comment>
<evidence type="ECO:0000256" key="8">
    <source>
        <dbReference type="ARBA" id="ARBA00022737"/>
    </source>
</evidence>
<evidence type="ECO:0000256" key="10">
    <source>
        <dbReference type="SAM" id="MobiDB-lite"/>
    </source>
</evidence>
<keyword evidence="13" id="KW-1185">Reference proteome</keyword>
<protein>
    <recommendedName>
        <fullName evidence="4">Phenyloxazoline synthase MbtB</fullName>
    </recommendedName>
    <alternativeName>
        <fullName evidence="9">Mycobactin synthetase protein B</fullName>
    </alternativeName>
</protein>